<dbReference type="InterPro" id="IPR000620">
    <property type="entry name" value="EamA_dom"/>
</dbReference>
<feature type="transmembrane region" description="Helical" evidence="7">
    <location>
        <begin position="122"/>
        <end position="142"/>
    </location>
</feature>
<gene>
    <name evidence="9" type="ORF">J2Z66_004798</name>
</gene>
<dbReference type="Proteomes" id="UP001519287">
    <property type="component" value="Unassembled WGS sequence"/>
</dbReference>
<evidence type="ECO:0000256" key="3">
    <source>
        <dbReference type="ARBA" id="ARBA00022475"/>
    </source>
</evidence>
<protein>
    <submittedName>
        <fullName evidence="9">Drug/metabolite transporter (DMT)-like permease</fullName>
    </submittedName>
</protein>
<dbReference type="InterPro" id="IPR037185">
    <property type="entry name" value="EmrE-like"/>
</dbReference>
<dbReference type="InterPro" id="IPR050638">
    <property type="entry name" value="AA-Vitamin_Transporters"/>
</dbReference>
<dbReference type="Pfam" id="PF00892">
    <property type="entry name" value="EamA"/>
    <property type="match status" value="2"/>
</dbReference>
<evidence type="ECO:0000256" key="1">
    <source>
        <dbReference type="ARBA" id="ARBA00004651"/>
    </source>
</evidence>
<evidence type="ECO:0000313" key="10">
    <source>
        <dbReference type="Proteomes" id="UP001519287"/>
    </source>
</evidence>
<keyword evidence="10" id="KW-1185">Reference proteome</keyword>
<feature type="transmembrane region" description="Helical" evidence="7">
    <location>
        <begin position="269"/>
        <end position="288"/>
    </location>
</feature>
<feature type="domain" description="EamA" evidence="8">
    <location>
        <begin position="155"/>
        <end position="284"/>
    </location>
</feature>
<keyword evidence="4 7" id="KW-0812">Transmembrane</keyword>
<feature type="transmembrane region" description="Helical" evidence="7">
    <location>
        <begin position="186"/>
        <end position="208"/>
    </location>
</feature>
<keyword evidence="3" id="KW-1003">Cell membrane</keyword>
<dbReference type="EMBL" id="JAGGLB010000017">
    <property type="protein sequence ID" value="MBP1993181.1"/>
    <property type="molecule type" value="Genomic_DNA"/>
</dbReference>
<organism evidence="9 10">
    <name type="scientific">Paenibacillus eucommiae</name>
    <dbReference type="NCBI Taxonomy" id="1355755"/>
    <lineage>
        <taxon>Bacteria</taxon>
        <taxon>Bacillati</taxon>
        <taxon>Bacillota</taxon>
        <taxon>Bacilli</taxon>
        <taxon>Bacillales</taxon>
        <taxon>Paenibacillaceae</taxon>
        <taxon>Paenibacillus</taxon>
    </lineage>
</organism>
<dbReference type="Gene3D" id="1.10.3730.20">
    <property type="match status" value="1"/>
</dbReference>
<evidence type="ECO:0000259" key="8">
    <source>
        <dbReference type="Pfam" id="PF00892"/>
    </source>
</evidence>
<comment type="similarity">
    <text evidence="2">Belongs to the EamA transporter family.</text>
</comment>
<comment type="caution">
    <text evidence="9">The sequence shown here is derived from an EMBL/GenBank/DDBJ whole genome shotgun (WGS) entry which is preliminary data.</text>
</comment>
<reference evidence="9 10" key="1">
    <citation type="submission" date="2021-03" db="EMBL/GenBank/DDBJ databases">
        <title>Genomic Encyclopedia of Type Strains, Phase IV (KMG-IV): sequencing the most valuable type-strain genomes for metagenomic binning, comparative biology and taxonomic classification.</title>
        <authorList>
            <person name="Goeker M."/>
        </authorList>
    </citation>
    <scope>NUCLEOTIDE SEQUENCE [LARGE SCALE GENOMIC DNA]</scope>
    <source>
        <strain evidence="9 10">DSM 26048</strain>
    </source>
</reference>
<feature type="transmembrane region" description="Helical" evidence="7">
    <location>
        <begin position="214"/>
        <end position="232"/>
    </location>
</feature>
<evidence type="ECO:0000256" key="2">
    <source>
        <dbReference type="ARBA" id="ARBA00007362"/>
    </source>
</evidence>
<evidence type="ECO:0000256" key="6">
    <source>
        <dbReference type="ARBA" id="ARBA00023136"/>
    </source>
</evidence>
<keyword evidence="5 7" id="KW-1133">Transmembrane helix</keyword>
<sequence>MKLTKNPYLLMALLLTLWGSFAVASKFALQSLDNFQLQFYMFGSAIIVLTPLFIISGRMKRLLALPRKEAGKLVLYGVPSYLYYLFYILALNLIPAIEASMLNYMFPILIVVLSVPMNGEKLTGAIVLAALLGCAGMIFIVTGGSLAELQLSNVAGDLFALGGAFCWALFSNLGKRNHVDADLSNYVYTLTGFVLSTVTLLIFSKFTLPDWTSSAWVIWLGVSNIVLAYYLWFRGLQSSSASLIASLSFLAPFFTLMFIVIFLDEQLAAGQFFGLLLIMTGIVIQVASEKRGKRSVSM</sequence>
<dbReference type="PANTHER" id="PTHR32322">
    <property type="entry name" value="INNER MEMBRANE TRANSPORTER"/>
    <property type="match status" value="1"/>
</dbReference>
<feature type="transmembrane region" description="Helical" evidence="7">
    <location>
        <begin position="154"/>
        <end position="174"/>
    </location>
</feature>
<dbReference type="SUPFAM" id="SSF103481">
    <property type="entry name" value="Multidrug resistance efflux transporter EmrE"/>
    <property type="match status" value="2"/>
</dbReference>
<evidence type="ECO:0000256" key="4">
    <source>
        <dbReference type="ARBA" id="ARBA00022692"/>
    </source>
</evidence>
<dbReference type="RefSeq" id="WP_209974801.1">
    <property type="nucleotide sequence ID" value="NZ_JAGGLB010000017.1"/>
</dbReference>
<name>A0ABS4J1P4_9BACL</name>
<evidence type="ECO:0000256" key="7">
    <source>
        <dbReference type="SAM" id="Phobius"/>
    </source>
</evidence>
<feature type="transmembrane region" description="Helical" evidence="7">
    <location>
        <begin position="96"/>
        <end position="115"/>
    </location>
</feature>
<proteinExistence type="inferred from homology"/>
<dbReference type="PANTHER" id="PTHR32322:SF18">
    <property type="entry name" value="S-ADENOSYLMETHIONINE_S-ADENOSYLHOMOCYSTEINE TRANSPORTER"/>
    <property type="match status" value="1"/>
</dbReference>
<keyword evidence="6 7" id="KW-0472">Membrane</keyword>
<feature type="domain" description="EamA" evidence="8">
    <location>
        <begin position="8"/>
        <end position="142"/>
    </location>
</feature>
<feature type="transmembrane region" description="Helical" evidence="7">
    <location>
        <begin position="244"/>
        <end position="263"/>
    </location>
</feature>
<feature type="transmembrane region" description="Helical" evidence="7">
    <location>
        <begin position="70"/>
        <end position="90"/>
    </location>
</feature>
<evidence type="ECO:0000256" key="5">
    <source>
        <dbReference type="ARBA" id="ARBA00022989"/>
    </source>
</evidence>
<comment type="subcellular location">
    <subcellularLocation>
        <location evidence="1">Cell membrane</location>
        <topology evidence="1">Multi-pass membrane protein</topology>
    </subcellularLocation>
</comment>
<accession>A0ABS4J1P4</accession>
<feature type="transmembrane region" description="Helical" evidence="7">
    <location>
        <begin position="40"/>
        <end position="58"/>
    </location>
</feature>
<evidence type="ECO:0000313" key="9">
    <source>
        <dbReference type="EMBL" id="MBP1993181.1"/>
    </source>
</evidence>